<dbReference type="InterPro" id="IPR000182">
    <property type="entry name" value="GNAT_dom"/>
</dbReference>
<dbReference type="PANTHER" id="PTHR43877">
    <property type="entry name" value="AMINOALKYLPHOSPHONATE N-ACETYLTRANSFERASE-RELATED-RELATED"/>
    <property type="match status" value="1"/>
</dbReference>
<evidence type="ECO:0000313" key="5">
    <source>
        <dbReference type="Proteomes" id="UP000013165"/>
    </source>
</evidence>
<organism evidence="4 5">
    <name type="scientific">Marinobacter nanhaiticus D15-8W</name>
    <dbReference type="NCBI Taxonomy" id="626887"/>
    <lineage>
        <taxon>Bacteria</taxon>
        <taxon>Pseudomonadati</taxon>
        <taxon>Pseudomonadota</taxon>
        <taxon>Gammaproteobacteria</taxon>
        <taxon>Pseudomonadales</taxon>
        <taxon>Marinobacteraceae</taxon>
        <taxon>Marinobacter</taxon>
    </lineage>
</organism>
<keyword evidence="5" id="KW-1185">Reference proteome</keyword>
<feature type="domain" description="N-acetyltransferase" evidence="3">
    <location>
        <begin position="3"/>
        <end position="171"/>
    </location>
</feature>
<sequence length="183" mass="20214">MSMQVEPATLEDCLAIAKVHVESWQVAYRDFLPADYLATLSTEKRAATWREFVTRYPGRLLVARDAEHIVGFVAFGPSRDTGAPSDRAEIWSIYVKPSSWSSGVGRCLWLAALKQIRAAGYASVSLWVIAGNERAIRFYTGTGFVPDPESRGTFEIGGTELEDVRYILEIESGIGGEVSPHLE</sequence>
<dbReference type="GO" id="GO:0016747">
    <property type="term" value="F:acyltransferase activity, transferring groups other than amino-acyl groups"/>
    <property type="evidence" value="ECO:0007669"/>
    <property type="project" value="InterPro"/>
</dbReference>
<reference evidence="4 5" key="1">
    <citation type="journal article" date="2013" name="Genome Announc.">
        <title>Genome Sequence of the Polycyclic Aromatic Hydrocarbon-Degrading Bacterium Strain Marinobacter nanhaiticus D15-8WT.</title>
        <authorList>
            <person name="Cui Z."/>
            <person name="Gao W."/>
            <person name="Li Q."/>
            <person name="Xu G."/>
            <person name="Zheng L."/>
        </authorList>
    </citation>
    <scope>NUCLEOTIDE SEQUENCE [LARGE SCALE GENOMIC DNA]</scope>
    <source>
        <strain evidence="4 5">D15-8W</strain>
    </source>
</reference>
<dbReference type="OrthoDB" id="5292888at2"/>
<keyword evidence="1 4" id="KW-0808">Transferase</keyword>
<dbReference type="HOGENOM" id="CLU_013985_18_2_6"/>
<dbReference type="Gene3D" id="3.40.630.30">
    <property type="match status" value="1"/>
</dbReference>
<dbReference type="STRING" id="626887.J057_11346"/>
<name>N6W6P8_9GAMM</name>
<dbReference type="Proteomes" id="UP000013165">
    <property type="component" value="Unassembled WGS sequence"/>
</dbReference>
<evidence type="ECO:0000256" key="2">
    <source>
        <dbReference type="ARBA" id="ARBA00023315"/>
    </source>
</evidence>
<evidence type="ECO:0000256" key="1">
    <source>
        <dbReference type="ARBA" id="ARBA00022679"/>
    </source>
</evidence>
<dbReference type="SUPFAM" id="SSF55729">
    <property type="entry name" value="Acyl-CoA N-acyltransferases (Nat)"/>
    <property type="match status" value="1"/>
</dbReference>
<dbReference type="Pfam" id="PF00583">
    <property type="entry name" value="Acetyltransf_1"/>
    <property type="match status" value="1"/>
</dbReference>
<dbReference type="AlphaFoldDB" id="N6W6P8"/>
<dbReference type="InterPro" id="IPR016181">
    <property type="entry name" value="Acyl_CoA_acyltransferase"/>
</dbReference>
<comment type="caution">
    <text evidence="4">The sequence shown here is derived from an EMBL/GenBank/DDBJ whole genome shotgun (WGS) entry which is preliminary data.</text>
</comment>
<proteinExistence type="predicted"/>
<dbReference type="PROSITE" id="PS51186">
    <property type="entry name" value="GNAT"/>
    <property type="match status" value="1"/>
</dbReference>
<gene>
    <name evidence="4" type="ORF">J057_11346</name>
</gene>
<dbReference type="EMBL" id="APLQ01000011">
    <property type="protein sequence ID" value="ENO15944.2"/>
    <property type="molecule type" value="Genomic_DNA"/>
</dbReference>
<evidence type="ECO:0000259" key="3">
    <source>
        <dbReference type="PROSITE" id="PS51186"/>
    </source>
</evidence>
<dbReference type="InterPro" id="IPR050832">
    <property type="entry name" value="Bact_Acetyltransf"/>
</dbReference>
<protein>
    <submittedName>
        <fullName evidence="4">GNAT family N-acetyltransferase</fullName>
    </submittedName>
</protein>
<accession>N6W6P8</accession>
<dbReference type="eggNOG" id="COG1247">
    <property type="taxonomic scope" value="Bacteria"/>
</dbReference>
<dbReference type="PATRIC" id="fig|626887.3.peg.2276"/>
<evidence type="ECO:0000313" key="4">
    <source>
        <dbReference type="EMBL" id="ENO15944.2"/>
    </source>
</evidence>
<keyword evidence="2" id="KW-0012">Acyltransferase</keyword>
<dbReference type="CDD" id="cd04301">
    <property type="entry name" value="NAT_SF"/>
    <property type="match status" value="1"/>
</dbReference>